<evidence type="ECO:0000256" key="6">
    <source>
        <dbReference type="ARBA" id="ARBA00022679"/>
    </source>
</evidence>
<dbReference type="Pfam" id="PF00512">
    <property type="entry name" value="HisKA"/>
    <property type="match status" value="1"/>
</dbReference>
<keyword evidence="12" id="KW-0902">Two-component regulatory system</keyword>
<dbReference type="SUPFAM" id="SSF47384">
    <property type="entry name" value="Homodimeric domain of signal transducing histidine kinase"/>
    <property type="match status" value="1"/>
</dbReference>
<evidence type="ECO:0000259" key="16">
    <source>
        <dbReference type="PROSITE" id="PS50110"/>
    </source>
</evidence>
<evidence type="ECO:0000313" key="17">
    <source>
        <dbReference type="EMBL" id="EDO09477.1"/>
    </source>
</evidence>
<dbReference type="SUPFAM" id="SSF55874">
    <property type="entry name" value="ATPase domain of HSP90 chaperone/DNA topoisomerase II/histidine kinase"/>
    <property type="match status" value="1"/>
</dbReference>
<dbReference type="GO" id="GO:0000155">
    <property type="term" value="F:phosphorelay sensor kinase activity"/>
    <property type="evidence" value="ECO:0007669"/>
    <property type="project" value="InterPro"/>
</dbReference>
<evidence type="ECO:0000259" key="15">
    <source>
        <dbReference type="PROSITE" id="PS50109"/>
    </source>
</evidence>
<dbReference type="InterPro" id="IPR011006">
    <property type="entry name" value="CheY-like_superfamily"/>
</dbReference>
<evidence type="ECO:0000256" key="13">
    <source>
        <dbReference type="ARBA" id="ARBA00023136"/>
    </source>
</evidence>
<dbReference type="GO" id="GO:0009927">
    <property type="term" value="F:histidine phosphotransfer kinase activity"/>
    <property type="evidence" value="ECO:0007669"/>
    <property type="project" value="TreeGrafter"/>
</dbReference>
<keyword evidence="7" id="KW-0812">Transmembrane</keyword>
<dbReference type="SMART" id="SM00448">
    <property type="entry name" value="REC"/>
    <property type="match status" value="1"/>
</dbReference>
<comment type="subcellular location">
    <subcellularLocation>
        <location evidence="2">Cell membrane</location>
    </subcellularLocation>
</comment>
<dbReference type="EMBL" id="AAXF02000054">
    <property type="protein sequence ID" value="EDO09477.1"/>
    <property type="molecule type" value="Genomic_DNA"/>
</dbReference>
<evidence type="ECO:0000256" key="2">
    <source>
        <dbReference type="ARBA" id="ARBA00004236"/>
    </source>
</evidence>
<proteinExistence type="predicted"/>
<dbReference type="FunFam" id="1.10.287.130:FF:000004">
    <property type="entry name" value="Ethylene receptor 1"/>
    <property type="match status" value="1"/>
</dbReference>
<dbReference type="Gene3D" id="3.40.50.2300">
    <property type="match status" value="1"/>
</dbReference>
<dbReference type="Pfam" id="PF02518">
    <property type="entry name" value="HATPase_c"/>
    <property type="match status" value="1"/>
</dbReference>
<keyword evidence="13" id="KW-0472">Membrane</keyword>
<evidence type="ECO:0000256" key="9">
    <source>
        <dbReference type="ARBA" id="ARBA00022777"/>
    </source>
</evidence>
<dbReference type="CDD" id="cd17546">
    <property type="entry name" value="REC_hyHK_CKI1_RcsC-like"/>
    <property type="match status" value="1"/>
</dbReference>
<keyword evidence="11" id="KW-1133">Transmembrane helix</keyword>
<dbReference type="SMART" id="SM00387">
    <property type="entry name" value="HATPase_c"/>
    <property type="match status" value="1"/>
</dbReference>
<reference evidence="18" key="2">
    <citation type="submission" date="2007-04" db="EMBL/GenBank/DDBJ databases">
        <title>Draft genome sequence of Bacteroides ovatus (ATCC 8483).</title>
        <authorList>
            <person name="Sudarsanam P."/>
            <person name="Ley R."/>
            <person name="Guruge J."/>
            <person name="Turnbaugh P.J."/>
            <person name="Mahowald M."/>
            <person name="Liep D."/>
            <person name="Gordon J."/>
        </authorList>
    </citation>
    <scope>NUCLEOTIDE SEQUENCE [LARGE SCALE GENOMIC DNA]</scope>
    <source>
        <strain evidence="18">ATCC 8483 / DSM 1896 / JCM 5824 / BCRC 10623 / CCUG 4943 / NCTC 11153</strain>
    </source>
</reference>
<dbReference type="InterPro" id="IPR001789">
    <property type="entry name" value="Sig_transdc_resp-reg_receiver"/>
</dbReference>
<dbReference type="InterPro" id="IPR013655">
    <property type="entry name" value="PAS_fold_3"/>
</dbReference>
<evidence type="ECO:0000256" key="12">
    <source>
        <dbReference type="ARBA" id="ARBA00023012"/>
    </source>
</evidence>
<feature type="domain" description="Histidine kinase" evidence="15">
    <location>
        <begin position="310"/>
        <end position="520"/>
    </location>
</feature>
<dbReference type="InterPro" id="IPR036890">
    <property type="entry name" value="HATPase_C_sf"/>
</dbReference>
<dbReference type="InterPro" id="IPR004358">
    <property type="entry name" value="Sig_transdc_His_kin-like_C"/>
</dbReference>
<evidence type="ECO:0000256" key="7">
    <source>
        <dbReference type="ARBA" id="ARBA00022692"/>
    </source>
</evidence>
<keyword evidence="5 14" id="KW-0597">Phosphoprotein</keyword>
<dbReference type="GO" id="GO:0005524">
    <property type="term" value="F:ATP binding"/>
    <property type="evidence" value="ECO:0007669"/>
    <property type="project" value="UniProtKB-KW"/>
</dbReference>
<evidence type="ECO:0000256" key="8">
    <source>
        <dbReference type="ARBA" id="ARBA00022741"/>
    </source>
</evidence>
<dbReference type="SMART" id="SM00388">
    <property type="entry name" value="HisKA"/>
    <property type="match status" value="1"/>
</dbReference>
<dbReference type="SUPFAM" id="SSF52172">
    <property type="entry name" value="CheY-like"/>
    <property type="match status" value="1"/>
</dbReference>
<evidence type="ECO:0000256" key="3">
    <source>
        <dbReference type="ARBA" id="ARBA00012438"/>
    </source>
</evidence>
<comment type="catalytic activity">
    <reaction evidence="1">
        <text>ATP + protein L-histidine = ADP + protein N-phospho-L-histidine.</text>
        <dbReference type="EC" id="2.7.13.3"/>
    </reaction>
</comment>
<dbReference type="PROSITE" id="PS50109">
    <property type="entry name" value="HIS_KIN"/>
    <property type="match status" value="1"/>
</dbReference>
<evidence type="ECO:0000256" key="11">
    <source>
        <dbReference type="ARBA" id="ARBA00022989"/>
    </source>
</evidence>
<dbReference type="PRINTS" id="PR00344">
    <property type="entry name" value="BCTRLSENSOR"/>
</dbReference>
<dbReference type="PROSITE" id="PS50110">
    <property type="entry name" value="RESPONSE_REGULATORY"/>
    <property type="match status" value="1"/>
</dbReference>
<keyword evidence="4" id="KW-1003">Cell membrane</keyword>
<organism evidence="17 18">
    <name type="scientific">Bacteroides ovatus (strain ATCC 8483 / DSM 1896 / JCM 5824 / BCRC 10623 / CCUG 4943 / NCTC 11153)</name>
    <dbReference type="NCBI Taxonomy" id="411476"/>
    <lineage>
        <taxon>Bacteria</taxon>
        <taxon>Pseudomonadati</taxon>
        <taxon>Bacteroidota</taxon>
        <taxon>Bacteroidia</taxon>
        <taxon>Bacteroidales</taxon>
        <taxon>Bacteroidaceae</taxon>
        <taxon>Bacteroides</taxon>
    </lineage>
</organism>
<dbReference type="InterPro" id="IPR035965">
    <property type="entry name" value="PAS-like_dom_sf"/>
</dbReference>
<dbReference type="FunFam" id="3.30.565.10:FF:000023">
    <property type="entry name" value="PAS domain-containing sensor histidine kinase"/>
    <property type="match status" value="1"/>
</dbReference>
<dbReference type="AlphaFoldDB" id="A0AAN3A3Z3"/>
<sequence>MLYLFIFAAVQWYTKQNKTIMLMEPAINLYSSNEKSELIRENSQEILSVLAAHQIALWEYDIITGECSFSDDYFSTLGLKNAGVLFEDIDSFYRFVHPDDTEAYKQAFAEMLSSDSKTSQIRVRCIGEQGKVVWLEDHFLSYKESCKSHPGKVLAYTVNVTSQCEKEQHIKYLEEYNRKIIEALPEFIFIFDDNFFITDVLMAPGTILLHPVEVLRGADGRSIYSPEVSDLFICNIRECLQDGQLKEIEYPVEVDGGVHYFQARIAPFEGNRVLALIHDIGDRIQRSQELIEAKRRAEDADKMKSVFLANMSHEIRTPLNAIVGFSEIIAVTEGEEEKREYLEIIQRNSNLLLQLINDILDLSRIESGKSEMHFQQVEIAGLVEEVEKVHQLKMKSNVELKVIRPEGEYWTSTDRNRVMQVLFNFLSNAIKNTEKGSITLGLKHEGPWLKLYVSDTGCGISKEKLPQIFTRFEKLNDFVQGTGLGLSICKSIVERLGGRIEVTSELGQGSVFALYLPYQEIPKEVVERRLPHKKNVDEDKRKKILVVEDIESNFAQLNILLNKEYIISWVRNGQEAINSFIREKPDLILMDIRMPIMDGIQATEKIRTISLTVPIIAVTAYAFYTEQQQAIQAGCNAVISKPYSLERLKETIESYIG</sequence>
<evidence type="ECO:0000256" key="5">
    <source>
        <dbReference type="ARBA" id="ARBA00022553"/>
    </source>
</evidence>
<dbReference type="InterPro" id="IPR003661">
    <property type="entry name" value="HisK_dim/P_dom"/>
</dbReference>
<dbReference type="PANTHER" id="PTHR43047">
    <property type="entry name" value="TWO-COMPONENT HISTIDINE PROTEIN KINASE"/>
    <property type="match status" value="1"/>
</dbReference>
<evidence type="ECO:0000256" key="1">
    <source>
        <dbReference type="ARBA" id="ARBA00000085"/>
    </source>
</evidence>
<accession>A0AAN3A3Z3</accession>
<dbReference type="Gene3D" id="1.10.287.130">
    <property type="match status" value="1"/>
</dbReference>
<evidence type="ECO:0000256" key="14">
    <source>
        <dbReference type="PROSITE-ProRule" id="PRU00169"/>
    </source>
</evidence>
<keyword evidence="8" id="KW-0547">Nucleotide-binding</keyword>
<keyword evidence="10" id="KW-0067">ATP-binding</keyword>
<dbReference type="PANTHER" id="PTHR43047:SF72">
    <property type="entry name" value="OSMOSENSING HISTIDINE PROTEIN KINASE SLN1"/>
    <property type="match status" value="1"/>
</dbReference>
<evidence type="ECO:0000256" key="10">
    <source>
        <dbReference type="ARBA" id="ARBA00022840"/>
    </source>
</evidence>
<dbReference type="InterPro" id="IPR003594">
    <property type="entry name" value="HATPase_dom"/>
</dbReference>
<keyword evidence="6" id="KW-0808">Transferase</keyword>
<name>A0AAN3A3Z3_BACO1</name>
<dbReference type="CDD" id="cd16922">
    <property type="entry name" value="HATPase_EvgS-ArcB-TorS-like"/>
    <property type="match status" value="1"/>
</dbReference>
<dbReference type="Pfam" id="PF08447">
    <property type="entry name" value="PAS_3"/>
    <property type="match status" value="1"/>
</dbReference>
<dbReference type="EC" id="2.7.13.3" evidence="3"/>
<dbReference type="Pfam" id="PF00072">
    <property type="entry name" value="Response_reg"/>
    <property type="match status" value="1"/>
</dbReference>
<gene>
    <name evidence="17" type="ORF">BACOVA_05339</name>
</gene>
<comment type="caution">
    <text evidence="17">The sequence shown here is derived from an EMBL/GenBank/DDBJ whole genome shotgun (WGS) entry which is preliminary data.</text>
</comment>
<dbReference type="Gene3D" id="3.30.565.10">
    <property type="entry name" value="Histidine kinase-like ATPase, C-terminal domain"/>
    <property type="match status" value="1"/>
</dbReference>
<dbReference type="Gene3D" id="3.30.450.20">
    <property type="entry name" value="PAS domain"/>
    <property type="match status" value="2"/>
</dbReference>
<evidence type="ECO:0000313" key="18">
    <source>
        <dbReference type="Proteomes" id="UP000005475"/>
    </source>
</evidence>
<keyword evidence="9" id="KW-0418">Kinase</keyword>
<dbReference type="Proteomes" id="UP000005475">
    <property type="component" value="Unassembled WGS sequence"/>
</dbReference>
<feature type="modified residue" description="4-aspartylphosphate" evidence="14">
    <location>
        <position position="591"/>
    </location>
</feature>
<dbReference type="InterPro" id="IPR036097">
    <property type="entry name" value="HisK_dim/P_sf"/>
</dbReference>
<dbReference type="InterPro" id="IPR005467">
    <property type="entry name" value="His_kinase_dom"/>
</dbReference>
<dbReference type="GO" id="GO:0005886">
    <property type="term" value="C:plasma membrane"/>
    <property type="evidence" value="ECO:0007669"/>
    <property type="project" value="UniProtKB-SubCell"/>
</dbReference>
<dbReference type="SUPFAM" id="SSF55785">
    <property type="entry name" value="PYP-like sensor domain (PAS domain)"/>
    <property type="match status" value="2"/>
</dbReference>
<dbReference type="CDD" id="cd00082">
    <property type="entry name" value="HisKA"/>
    <property type="match status" value="1"/>
</dbReference>
<evidence type="ECO:0000256" key="4">
    <source>
        <dbReference type="ARBA" id="ARBA00022475"/>
    </source>
</evidence>
<reference evidence="17 18" key="1">
    <citation type="submission" date="2007-03" db="EMBL/GenBank/DDBJ databases">
        <authorList>
            <person name="Fulton L."/>
            <person name="Clifton S."/>
            <person name="Fulton B."/>
            <person name="Xu J."/>
            <person name="Minx P."/>
            <person name="Pepin K.H."/>
            <person name="Johnson M."/>
            <person name="Thiruvilangam P."/>
            <person name="Bhonagiri V."/>
            <person name="Nash W.E."/>
            <person name="Mardis E.R."/>
            <person name="Wilson R.K."/>
        </authorList>
    </citation>
    <scope>NUCLEOTIDE SEQUENCE [LARGE SCALE GENOMIC DNA]</scope>
    <source>
        <strain evidence="18">ATCC 8483 / DSM 1896 / JCM 5824 / BCRC 10623 / CCUG 4943 / NCTC 11153</strain>
    </source>
</reference>
<feature type="domain" description="Response regulatory" evidence="16">
    <location>
        <begin position="543"/>
        <end position="656"/>
    </location>
</feature>
<protein>
    <recommendedName>
        <fullName evidence="3">histidine kinase</fullName>
        <ecNumber evidence="3">2.7.13.3</ecNumber>
    </recommendedName>
</protein>